<dbReference type="AlphaFoldDB" id="A0A0F9FJ66"/>
<comment type="caution">
    <text evidence="1">The sequence shown here is derived from an EMBL/GenBank/DDBJ whole genome shotgun (WGS) entry which is preliminary data.</text>
</comment>
<sequence>LVENTALSSWAGTASITTLGTIVTGTWQGTTVAINQGGTGQTTAQAAIDSLSAVSGATNEHVLTKDTGTGNAIWKVATGGGGGGANTALSNLAAVAINLTLVSDTDNTDALGTAAIGWSDLFLGNESVITWSTAPSSADLTLTHSANTLTLAGGALVLGGALNVTGDINPTTYDTANGGFLDEDDMNSDSAVATASQQSIKAHAAASAITLLDDEGQALLRNHAYLANTDGWVFWSSTANAGGQGVTAYVDTDATPTTGGHKVSQDESAAAGDLLSVNFHVAAGEYFEIAPAAGITVTDIGWRSFGPLVAVTDQD</sequence>
<protein>
    <submittedName>
        <fullName evidence="1">Uncharacterized protein</fullName>
    </submittedName>
</protein>
<gene>
    <name evidence="1" type="ORF">LCGC14_2023840</name>
</gene>
<accession>A0A0F9FJ66</accession>
<organism evidence="1">
    <name type="scientific">marine sediment metagenome</name>
    <dbReference type="NCBI Taxonomy" id="412755"/>
    <lineage>
        <taxon>unclassified sequences</taxon>
        <taxon>metagenomes</taxon>
        <taxon>ecological metagenomes</taxon>
    </lineage>
</organism>
<name>A0A0F9FJ66_9ZZZZ</name>
<feature type="non-terminal residue" evidence="1">
    <location>
        <position position="1"/>
    </location>
</feature>
<dbReference type="EMBL" id="LAZR01023425">
    <property type="protein sequence ID" value="KKL78536.1"/>
    <property type="molecule type" value="Genomic_DNA"/>
</dbReference>
<reference evidence="1" key="1">
    <citation type="journal article" date="2015" name="Nature">
        <title>Complex archaea that bridge the gap between prokaryotes and eukaryotes.</title>
        <authorList>
            <person name="Spang A."/>
            <person name="Saw J.H."/>
            <person name="Jorgensen S.L."/>
            <person name="Zaremba-Niedzwiedzka K."/>
            <person name="Martijn J."/>
            <person name="Lind A.E."/>
            <person name="van Eijk R."/>
            <person name="Schleper C."/>
            <person name="Guy L."/>
            <person name="Ettema T.J."/>
        </authorList>
    </citation>
    <scope>NUCLEOTIDE SEQUENCE</scope>
</reference>
<evidence type="ECO:0000313" key="1">
    <source>
        <dbReference type="EMBL" id="KKL78536.1"/>
    </source>
</evidence>
<proteinExistence type="predicted"/>